<accession>A0ABT7W335</accession>
<proteinExistence type="predicted"/>
<name>A0ABT7W335_9BORD</name>
<dbReference type="Gene3D" id="1.10.10.10">
    <property type="entry name" value="Winged helix-like DNA-binding domain superfamily/Winged helix DNA-binding domain"/>
    <property type="match status" value="1"/>
</dbReference>
<dbReference type="EMBL" id="JAUDJE010000008">
    <property type="protein sequence ID" value="MDM9559593.1"/>
    <property type="molecule type" value="Genomic_DNA"/>
</dbReference>
<keyword evidence="4" id="KW-1185">Reference proteome</keyword>
<dbReference type="InterPro" id="IPR036388">
    <property type="entry name" value="WH-like_DNA-bd_sf"/>
</dbReference>
<dbReference type="InterPro" id="IPR005561">
    <property type="entry name" value="ANTAR"/>
</dbReference>
<dbReference type="RefSeq" id="WP_051439289.1">
    <property type="nucleotide sequence ID" value="NZ_JAUDJE010000008.1"/>
</dbReference>
<dbReference type="Pfam" id="PF21332">
    <property type="entry name" value="AmiR_N"/>
    <property type="match status" value="1"/>
</dbReference>
<dbReference type="Proteomes" id="UP001175604">
    <property type="component" value="Unassembled WGS sequence"/>
</dbReference>
<reference evidence="3" key="1">
    <citation type="submission" date="2023-06" db="EMBL/GenBank/DDBJ databases">
        <title>full genome analysis of Phenantherene degrader P3.</title>
        <authorList>
            <person name="Akbar A."/>
            <person name="Rahmeh R."/>
            <person name="Kishk M."/>
        </authorList>
    </citation>
    <scope>NUCLEOTIDE SEQUENCE</scope>
    <source>
        <strain evidence="3">P3</strain>
    </source>
</reference>
<feature type="domain" description="ANTAR" evidence="2">
    <location>
        <begin position="152"/>
        <end position="213"/>
    </location>
</feature>
<gene>
    <name evidence="3" type="ORF">QUC21_11170</name>
</gene>
<dbReference type="SUPFAM" id="SSF52172">
    <property type="entry name" value="CheY-like"/>
    <property type="match status" value="1"/>
</dbReference>
<sequence>MDETQPQHAAPPAAGKSSGERPPLLRATSPQLKDLRQLKIAVIHPDDADGRLLTQQLQRIGCQVRTIWPPMQQLPDGIDVVFLAVQPDHLHLRLPWAHGEDAPAIVAVVTYENPTMVSAVLDLKVQAVLSSPLRSFGLLSTLVVARKLHKEGRQQQQRIVKLQSKLLGQRRVADAKAILVRTHQVTEDQAYDLIREQAMRKRSTIEDIADAIINADEILSLGRESKTPPRPPGGG</sequence>
<evidence type="ECO:0000259" key="2">
    <source>
        <dbReference type="PROSITE" id="PS50921"/>
    </source>
</evidence>
<evidence type="ECO:0000256" key="1">
    <source>
        <dbReference type="SAM" id="MobiDB-lite"/>
    </source>
</evidence>
<evidence type="ECO:0000313" key="3">
    <source>
        <dbReference type="EMBL" id="MDM9559593.1"/>
    </source>
</evidence>
<dbReference type="Pfam" id="PF03861">
    <property type="entry name" value="ANTAR"/>
    <property type="match status" value="1"/>
</dbReference>
<dbReference type="InterPro" id="IPR011006">
    <property type="entry name" value="CheY-like_superfamily"/>
</dbReference>
<evidence type="ECO:0000313" key="4">
    <source>
        <dbReference type="Proteomes" id="UP001175604"/>
    </source>
</evidence>
<dbReference type="InterPro" id="IPR049021">
    <property type="entry name" value="AmiR_N"/>
</dbReference>
<dbReference type="SMART" id="SM01012">
    <property type="entry name" value="ANTAR"/>
    <property type="match status" value="1"/>
</dbReference>
<dbReference type="PROSITE" id="PS50921">
    <property type="entry name" value="ANTAR"/>
    <property type="match status" value="1"/>
</dbReference>
<organism evidence="3 4">
    <name type="scientific">Bordetella petrii</name>
    <dbReference type="NCBI Taxonomy" id="94624"/>
    <lineage>
        <taxon>Bacteria</taxon>
        <taxon>Pseudomonadati</taxon>
        <taxon>Pseudomonadota</taxon>
        <taxon>Betaproteobacteria</taxon>
        <taxon>Burkholderiales</taxon>
        <taxon>Alcaligenaceae</taxon>
        <taxon>Bordetella</taxon>
    </lineage>
</organism>
<dbReference type="Gene3D" id="3.40.50.2300">
    <property type="match status" value="1"/>
</dbReference>
<comment type="caution">
    <text evidence="3">The sequence shown here is derived from an EMBL/GenBank/DDBJ whole genome shotgun (WGS) entry which is preliminary data.</text>
</comment>
<protein>
    <submittedName>
        <fullName evidence="3">ANTAR domain-containing protein</fullName>
    </submittedName>
</protein>
<feature type="region of interest" description="Disordered" evidence="1">
    <location>
        <begin position="1"/>
        <end position="26"/>
    </location>
</feature>